<dbReference type="HOGENOM" id="CLU_135229_0_0_1"/>
<dbReference type="OMA" id="YMMDKSD"/>
<dbReference type="AlphaFoldDB" id="B4NAY9"/>
<protein>
    <submittedName>
        <fullName evidence="1">Uncharacterized protein</fullName>
    </submittedName>
</protein>
<proteinExistence type="predicted"/>
<sequence length="130" mass="15667">MIRVRNIAHPVIRQFILRTAVVNYLGKCLQQQWDDWQNQRMHMRTLQLDNAETSQKSEETAQEVLCQLIEILRLKVHASHKLLRREYQELFTYMMDKRELWDSPEYFKAKSALSTANHHLRIYVTSEDIH</sequence>
<dbReference type="OrthoDB" id="7881127at2759"/>
<dbReference type="KEGG" id="dwi:6648232"/>
<dbReference type="eggNOG" id="ENOG502TCCU">
    <property type="taxonomic scope" value="Eukaryota"/>
</dbReference>
<dbReference type="SMR" id="B4NAY9"/>
<name>B4NAY9_DROWI</name>
<dbReference type="EMBL" id="CH964232">
    <property type="protein sequence ID" value="EDW80953.1"/>
    <property type="molecule type" value="Genomic_DNA"/>
</dbReference>
<gene>
    <name evidence="1" type="primary">Dwil\GK11805</name>
    <name evidence="1" type="ORF">Dwil_GK11805</name>
</gene>
<dbReference type="InParanoid" id="B4NAY9"/>
<evidence type="ECO:0000313" key="2">
    <source>
        <dbReference type="Proteomes" id="UP000007798"/>
    </source>
</evidence>
<evidence type="ECO:0000313" key="1">
    <source>
        <dbReference type="EMBL" id="EDW80953.1"/>
    </source>
</evidence>
<keyword evidence="2" id="KW-1185">Reference proteome</keyword>
<dbReference type="PhylomeDB" id="B4NAY9"/>
<reference evidence="1 2" key="1">
    <citation type="journal article" date="2007" name="Nature">
        <title>Evolution of genes and genomes on the Drosophila phylogeny.</title>
        <authorList>
            <consortium name="Drosophila 12 Genomes Consortium"/>
            <person name="Clark A.G."/>
            <person name="Eisen M.B."/>
            <person name="Smith D.R."/>
            <person name="Bergman C.M."/>
            <person name="Oliver B."/>
            <person name="Markow T.A."/>
            <person name="Kaufman T.C."/>
            <person name="Kellis M."/>
            <person name="Gelbart W."/>
            <person name="Iyer V.N."/>
            <person name="Pollard D.A."/>
            <person name="Sackton T.B."/>
            <person name="Larracuente A.M."/>
            <person name="Singh N.D."/>
            <person name="Abad J.P."/>
            <person name="Abt D.N."/>
            <person name="Adryan B."/>
            <person name="Aguade M."/>
            <person name="Akashi H."/>
            <person name="Anderson W.W."/>
            <person name="Aquadro C.F."/>
            <person name="Ardell D.H."/>
            <person name="Arguello R."/>
            <person name="Artieri C.G."/>
            <person name="Barbash D.A."/>
            <person name="Barker D."/>
            <person name="Barsanti P."/>
            <person name="Batterham P."/>
            <person name="Batzoglou S."/>
            <person name="Begun D."/>
            <person name="Bhutkar A."/>
            <person name="Blanco E."/>
            <person name="Bosak S.A."/>
            <person name="Bradley R.K."/>
            <person name="Brand A.D."/>
            <person name="Brent M.R."/>
            <person name="Brooks A.N."/>
            <person name="Brown R.H."/>
            <person name="Butlin R.K."/>
            <person name="Caggese C."/>
            <person name="Calvi B.R."/>
            <person name="Bernardo de Carvalho A."/>
            <person name="Caspi A."/>
            <person name="Castrezana S."/>
            <person name="Celniker S.E."/>
            <person name="Chang J.L."/>
            <person name="Chapple C."/>
            <person name="Chatterji S."/>
            <person name="Chinwalla A."/>
            <person name="Civetta A."/>
            <person name="Clifton S.W."/>
            <person name="Comeron J.M."/>
            <person name="Costello J.C."/>
            <person name="Coyne J.A."/>
            <person name="Daub J."/>
            <person name="David R.G."/>
            <person name="Delcher A.L."/>
            <person name="Delehaunty K."/>
            <person name="Do C.B."/>
            <person name="Ebling H."/>
            <person name="Edwards K."/>
            <person name="Eickbush T."/>
            <person name="Evans J.D."/>
            <person name="Filipski A."/>
            <person name="Findeiss S."/>
            <person name="Freyhult E."/>
            <person name="Fulton L."/>
            <person name="Fulton R."/>
            <person name="Garcia A.C."/>
            <person name="Gardiner A."/>
            <person name="Garfield D.A."/>
            <person name="Garvin B.E."/>
            <person name="Gibson G."/>
            <person name="Gilbert D."/>
            <person name="Gnerre S."/>
            <person name="Godfrey J."/>
            <person name="Good R."/>
            <person name="Gotea V."/>
            <person name="Gravely B."/>
            <person name="Greenberg A.J."/>
            <person name="Griffiths-Jones S."/>
            <person name="Gross S."/>
            <person name="Guigo R."/>
            <person name="Gustafson E.A."/>
            <person name="Haerty W."/>
            <person name="Hahn M.W."/>
            <person name="Halligan D.L."/>
            <person name="Halpern A.L."/>
            <person name="Halter G.M."/>
            <person name="Han M.V."/>
            <person name="Heger A."/>
            <person name="Hillier L."/>
            <person name="Hinrichs A.S."/>
            <person name="Holmes I."/>
            <person name="Hoskins R.A."/>
            <person name="Hubisz M.J."/>
            <person name="Hultmark D."/>
            <person name="Huntley M.A."/>
            <person name="Jaffe D.B."/>
            <person name="Jagadeeshan S."/>
            <person name="Jeck W.R."/>
            <person name="Johnson J."/>
            <person name="Jones C.D."/>
            <person name="Jordan W.C."/>
            <person name="Karpen G.H."/>
            <person name="Kataoka E."/>
            <person name="Keightley P.D."/>
            <person name="Kheradpour P."/>
            <person name="Kirkness E.F."/>
            <person name="Koerich L.B."/>
            <person name="Kristiansen K."/>
            <person name="Kudrna D."/>
            <person name="Kulathinal R.J."/>
            <person name="Kumar S."/>
            <person name="Kwok R."/>
            <person name="Lander E."/>
            <person name="Langley C.H."/>
            <person name="Lapoint R."/>
            <person name="Lazzaro B.P."/>
            <person name="Lee S.J."/>
            <person name="Levesque L."/>
            <person name="Li R."/>
            <person name="Lin C.F."/>
            <person name="Lin M.F."/>
            <person name="Lindblad-Toh K."/>
            <person name="Llopart A."/>
            <person name="Long M."/>
            <person name="Low L."/>
            <person name="Lozovsky E."/>
            <person name="Lu J."/>
            <person name="Luo M."/>
            <person name="Machado C.A."/>
            <person name="Makalowski W."/>
            <person name="Marzo M."/>
            <person name="Matsuda M."/>
            <person name="Matzkin L."/>
            <person name="McAllister B."/>
            <person name="McBride C.S."/>
            <person name="McKernan B."/>
            <person name="McKernan K."/>
            <person name="Mendez-Lago M."/>
            <person name="Minx P."/>
            <person name="Mollenhauer M.U."/>
            <person name="Montooth K."/>
            <person name="Mount S.M."/>
            <person name="Mu X."/>
            <person name="Myers E."/>
            <person name="Negre B."/>
            <person name="Newfeld S."/>
            <person name="Nielsen R."/>
            <person name="Noor M.A."/>
            <person name="O'Grady P."/>
            <person name="Pachter L."/>
            <person name="Papaceit M."/>
            <person name="Parisi M.J."/>
            <person name="Parisi M."/>
            <person name="Parts L."/>
            <person name="Pedersen J.S."/>
            <person name="Pesole G."/>
            <person name="Phillippy A.M."/>
            <person name="Ponting C.P."/>
            <person name="Pop M."/>
            <person name="Porcelli D."/>
            <person name="Powell J.R."/>
            <person name="Prohaska S."/>
            <person name="Pruitt K."/>
            <person name="Puig M."/>
            <person name="Quesneville H."/>
            <person name="Ram K.R."/>
            <person name="Rand D."/>
            <person name="Rasmussen M.D."/>
            <person name="Reed L.K."/>
            <person name="Reenan R."/>
            <person name="Reily A."/>
            <person name="Remington K.A."/>
            <person name="Rieger T.T."/>
            <person name="Ritchie M.G."/>
            <person name="Robin C."/>
            <person name="Rogers Y.H."/>
            <person name="Rohde C."/>
            <person name="Rozas J."/>
            <person name="Rubenfield M.J."/>
            <person name="Ruiz A."/>
            <person name="Russo S."/>
            <person name="Salzberg S.L."/>
            <person name="Sanchez-Gracia A."/>
            <person name="Saranga D.J."/>
            <person name="Sato H."/>
            <person name="Schaeffer S.W."/>
            <person name="Schatz M.C."/>
            <person name="Schlenke T."/>
            <person name="Schwartz R."/>
            <person name="Segarra C."/>
            <person name="Singh R.S."/>
            <person name="Sirot L."/>
            <person name="Sirota M."/>
            <person name="Sisneros N.B."/>
            <person name="Smith C.D."/>
            <person name="Smith T.F."/>
            <person name="Spieth J."/>
            <person name="Stage D.E."/>
            <person name="Stark A."/>
            <person name="Stephan W."/>
            <person name="Strausberg R.L."/>
            <person name="Strempel S."/>
            <person name="Sturgill D."/>
            <person name="Sutton G."/>
            <person name="Sutton G.G."/>
            <person name="Tao W."/>
            <person name="Teichmann S."/>
            <person name="Tobari Y.N."/>
            <person name="Tomimura Y."/>
            <person name="Tsolas J.M."/>
            <person name="Valente V.L."/>
            <person name="Venter E."/>
            <person name="Venter J.C."/>
            <person name="Vicario S."/>
            <person name="Vieira F.G."/>
            <person name="Vilella A.J."/>
            <person name="Villasante A."/>
            <person name="Walenz B."/>
            <person name="Wang J."/>
            <person name="Wasserman M."/>
            <person name="Watts T."/>
            <person name="Wilson D."/>
            <person name="Wilson R.K."/>
            <person name="Wing R.A."/>
            <person name="Wolfner M.F."/>
            <person name="Wong A."/>
            <person name="Wong G.K."/>
            <person name="Wu C.I."/>
            <person name="Wu G."/>
            <person name="Yamamoto D."/>
            <person name="Yang H.P."/>
            <person name="Yang S.P."/>
            <person name="Yorke J.A."/>
            <person name="Yoshida K."/>
            <person name="Zdobnov E."/>
            <person name="Zhang P."/>
            <person name="Zhang Y."/>
            <person name="Zimin A.V."/>
            <person name="Baldwin J."/>
            <person name="Abdouelleil A."/>
            <person name="Abdulkadir J."/>
            <person name="Abebe A."/>
            <person name="Abera B."/>
            <person name="Abreu J."/>
            <person name="Acer S.C."/>
            <person name="Aftuck L."/>
            <person name="Alexander A."/>
            <person name="An P."/>
            <person name="Anderson E."/>
            <person name="Anderson S."/>
            <person name="Arachi H."/>
            <person name="Azer M."/>
            <person name="Bachantsang P."/>
            <person name="Barry A."/>
            <person name="Bayul T."/>
            <person name="Berlin A."/>
            <person name="Bessette D."/>
            <person name="Bloom T."/>
            <person name="Blye J."/>
            <person name="Boguslavskiy L."/>
            <person name="Bonnet C."/>
            <person name="Boukhgalter B."/>
            <person name="Bourzgui I."/>
            <person name="Brown A."/>
            <person name="Cahill P."/>
            <person name="Channer S."/>
            <person name="Cheshatsang Y."/>
            <person name="Chuda L."/>
            <person name="Citroen M."/>
            <person name="Collymore A."/>
            <person name="Cooke P."/>
            <person name="Costello M."/>
            <person name="D'Aco K."/>
            <person name="Daza R."/>
            <person name="De Haan G."/>
            <person name="DeGray S."/>
            <person name="DeMaso C."/>
            <person name="Dhargay N."/>
            <person name="Dooley K."/>
            <person name="Dooley E."/>
            <person name="Doricent M."/>
            <person name="Dorje P."/>
            <person name="Dorjee K."/>
            <person name="Dupes A."/>
            <person name="Elong R."/>
            <person name="Falk J."/>
            <person name="Farina A."/>
            <person name="Faro S."/>
            <person name="Ferguson D."/>
            <person name="Fisher S."/>
            <person name="Foley C.D."/>
            <person name="Franke A."/>
            <person name="Friedrich D."/>
            <person name="Gadbois L."/>
            <person name="Gearin G."/>
            <person name="Gearin C.R."/>
            <person name="Giannoukos G."/>
            <person name="Goode T."/>
            <person name="Graham J."/>
            <person name="Grandbois E."/>
            <person name="Grewal S."/>
            <person name="Gyaltsen K."/>
            <person name="Hafez N."/>
            <person name="Hagos B."/>
            <person name="Hall J."/>
            <person name="Henson C."/>
            <person name="Hollinger A."/>
            <person name="Honan T."/>
            <person name="Huard M.D."/>
            <person name="Hughes L."/>
            <person name="Hurhula B."/>
            <person name="Husby M.E."/>
            <person name="Kamat A."/>
            <person name="Kanga B."/>
            <person name="Kashin S."/>
            <person name="Khazanovich D."/>
            <person name="Kisner P."/>
            <person name="Lance K."/>
            <person name="Lara M."/>
            <person name="Lee W."/>
            <person name="Lennon N."/>
            <person name="Letendre F."/>
            <person name="LeVine R."/>
            <person name="Lipovsky A."/>
            <person name="Liu X."/>
            <person name="Liu J."/>
            <person name="Liu S."/>
            <person name="Lokyitsang T."/>
            <person name="Lokyitsang Y."/>
            <person name="Lubonja R."/>
            <person name="Lui A."/>
            <person name="MacDonald P."/>
            <person name="Magnisalis V."/>
            <person name="Maru K."/>
            <person name="Matthews C."/>
            <person name="McCusker W."/>
            <person name="McDonough S."/>
            <person name="Mehta T."/>
            <person name="Meldrim J."/>
            <person name="Meneus L."/>
            <person name="Mihai O."/>
            <person name="Mihalev A."/>
            <person name="Mihova T."/>
            <person name="Mittelman R."/>
            <person name="Mlenga V."/>
            <person name="Montmayeur A."/>
            <person name="Mulrain L."/>
            <person name="Navidi A."/>
            <person name="Naylor J."/>
            <person name="Negash T."/>
            <person name="Nguyen T."/>
            <person name="Nguyen N."/>
            <person name="Nicol R."/>
            <person name="Norbu C."/>
            <person name="Norbu N."/>
            <person name="Novod N."/>
            <person name="O'Neill B."/>
            <person name="Osman S."/>
            <person name="Markiewicz E."/>
            <person name="Oyono O.L."/>
            <person name="Patti C."/>
            <person name="Phunkhang P."/>
            <person name="Pierre F."/>
            <person name="Priest M."/>
            <person name="Raghuraman S."/>
            <person name="Rege F."/>
            <person name="Reyes R."/>
            <person name="Rise C."/>
            <person name="Rogov P."/>
            <person name="Ross K."/>
            <person name="Ryan E."/>
            <person name="Settipalli S."/>
            <person name="Shea T."/>
            <person name="Sherpa N."/>
            <person name="Shi L."/>
            <person name="Shih D."/>
            <person name="Sparrow T."/>
            <person name="Spaulding J."/>
            <person name="Stalker J."/>
            <person name="Stange-Thomann N."/>
            <person name="Stavropoulos S."/>
            <person name="Stone C."/>
            <person name="Strader C."/>
            <person name="Tesfaye S."/>
            <person name="Thomson T."/>
            <person name="Thoulutsang Y."/>
            <person name="Thoulutsang D."/>
            <person name="Topham K."/>
            <person name="Topping I."/>
            <person name="Tsamla T."/>
            <person name="Vassiliev H."/>
            <person name="Vo A."/>
            <person name="Wangchuk T."/>
            <person name="Wangdi T."/>
            <person name="Weiand M."/>
            <person name="Wilkinson J."/>
            <person name="Wilson A."/>
            <person name="Yadav S."/>
            <person name="Young G."/>
            <person name="Yu Q."/>
            <person name="Zembek L."/>
            <person name="Zhong D."/>
            <person name="Zimmer A."/>
            <person name="Zwirko Z."/>
            <person name="Jaffe D.B."/>
            <person name="Alvarez P."/>
            <person name="Brockman W."/>
            <person name="Butler J."/>
            <person name="Chin C."/>
            <person name="Gnerre S."/>
            <person name="Grabherr M."/>
            <person name="Kleber M."/>
            <person name="Mauceli E."/>
            <person name="MacCallum I."/>
        </authorList>
    </citation>
    <scope>NUCLEOTIDE SEQUENCE [LARGE SCALE GENOMIC DNA]</scope>
    <source>
        <strain evidence="2">Tucson 14030-0811.24</strain>
    </source>
</reference>
<accession>B4NAY9</accession>
<organism evidence="1 2">
    <name type="scientific">Drosophila willistoni</name>
    <name type="common">Fruit fly</name>
    <dbReference type="NCBI Taxonomy" id="7260"/>
    <lineage>
        <taxon>Eukaryota</taxon>
        <taxon>Metazoa</taxon>
        <taxon>Ecdysozoa</taxon>
        <taxon>Arthropoda</taxon>
        <taxon>Hexapoda</taxon>
        <taxon>Insecta</taxon>
        <taxon>Pterygota</taxon>
        <taxon>Neoptera</taxon>
        <taxon>Endopterygota</taxon>
        <taxon>Diptera</taxon>
        <taxon>Brachycera</taxon>
        <taxon>Muscomorpha</taxon>
        <taxon>Ephydroidea</taxon>
        <taxon>Drosophilidae</taxon>
        <taxon>Drosophila</taxon>
        <taxon>Sophophora</taxon>
    </lineage>
</organism>
<dbReference type="Proteomes" id="UP000007798">
    <property type="component" value="Unassembled WGS sequence"/>
</dbReference>